<dbReference type="InterPro" id="IPR013078">
    <property type="entry name" value="His_Pase_superF_clade-1"/>
</dbReference>
<dbReference type="InterPro" id="IPR004449">
    <property type="entry name" value="SixA"/>
</dbReference>
<dbReference type="GO" id="GO:0101006">
    <property type="term" value="F:protein histidine phosphatase activity"/>
    <property type="evidence" value="ECO:0007669"/>
    <property type="project" value="InterPro"/>
</dbReference>
<name>A0A5S9QL24_9GAMM</name>
<gene>
    <name evidence="2" type="primary">sixA</name>
    <name evidence="2" type="ORF">DPBNPPHM_02356</name>
</gene>
<reference evidence="2 3" key="1">
    <citation type="submission" date="2019-11" db="EMBL/GenBank/DDBJ databases">
        <authorList>
            <person name="Holert J."/>
        </authorList>
    </citation>
    <scope>NUCLEOTIDE SEQUENCE [LARGE SCALE GENOMIC DNA]</scope>
    <source>
        <strain evidence="2">BC5_2</strain>
    </source>
</reference>
<accession>A0A5S9QL24</accession>
<evidence type="ECO:0000256" key="1">
    <source>
        <dbReference type="SAM" id="MobiDB-lite"/>
    </source>
</evidence>
<dbReference type="GO" id="GO:0005737">
    <property type="term" value="C:cytoplasm"/>
    <property type="evidence" value="ECO:0007669"/>
    <property type="project" value="InterPro"/>
</dbReference>
<feature type="region of interest" description="Disordered" evidence="1">
    <location>
        <begin position="1"/>
        <end position="22"/>
    </location>
</feature>
<dbReference type="Pfam" id="PF00300">
    <property type="entry name" value="His_Phos_1"/>
    <property type="match status" value="1"/>
</dbReference>
<dbReference type="SMART" id="SM00855">
    <property type="entry name" value="PGAM"/>
    <property type="match status" value="1"/>
</dbReference>
<dbReference type="EC" id="3.1.3.-" evidence="2"/>
<dbReference type="NCBIfam" id="TIGR00249">
    <property type="entry name" value="sixA"/>
    <property type="match status" value="1"/>
</dbReference>
<evidence type="ECO:0000313" key="2">
    <source>
        <dbReference type="EMBL" id="CAA0118802.1"/>
    </source>
</evidence>
<sequence length="160" mass="17654">MKLYVVRHGKAAPAETTDEERPLTSEGIAEIQLLGAKLKTENIIFDHVFVSPYKRTQQTFRHLKNHAGISNNAETVDALIPESNVEAVLDLLRSCKHNASILIISHQPLVSTLASVLIDGNSRAAFQYPMQPGSCASLEVFAADKACSRLLRLIDPPFYQ</sequence>
<evidence type="ECO:0000313" key="3">
    <source>
        <dbReference type="Proteomes" id="UP000434580"/>
    </source>
</evidence>
<proteinExistence type="predicted"/>
<dbReference type="InterPro" id="IPR029033">
    <property type="entry name" value="His_PPase_superfam"/>
</dbReference>
<protein>
    <submittedName>
        <fullName evidence="2">Phosphohistidine phosphatase SixA</fullName>
        <ecNumber evidence="2">3.1.3.-</ecNumber>
    </submittedName>
</protein>
<dbReference type="Proteomes" id="UP000434580">
    <property type="component" value="Unassembled WGS sequence"/>
</dbReference>
<dbReference type="CDD" id="cd07067">
    <property type="entry name" value="HP_PGM_like"/>
    <property type="match status" value="1"/>
</dbReference>
<dbReference type="AlphaFoldDB" id="A0A5S9QL24"/>
<dbReference type="OrthoDB" id="92610at2"/>
<dbReference type="Gene3D" id="3.40.50.1240">
    <property type="entry name" value="Phosphoglycerate mutase-like"/>
    <property type="match status" value="1"/>
</dbReference>
<organism evidence="2 3">
    <name type="scientific">BD1-7 clade bacterium</name>
    <dbReference type="NCBI Taxonomy" id="2029982"/>
    <lineage>
        <taxon>Bacteria</taxon>
        <taxon>Pseudomonadati</taxon>
        <taxon>Pseudomonadota</taxon>
        <taxon>Gammaproteobacteria</taxon>
        <taxon>Cellvibrionales</taxon>
        <taxon>Spongiibacteraceae</taxon>
        <taxon>BD1-7 clade</taxon>
    </lineage>
</organism>
<dbReference type="EMBL" id="CACSII010000020">
    <property type="protein sequence ID" value="CAA0118802.1"/>
    <property type="molecule type" value="Genomic_DNA"/>
</dbReference>
<keyword evidence="2" id="KW-0378">Hydrolase</keyword>
<dbReference type="SUPFAM" id="SSF53254">
    <property type="entry name" value="Phosphoglycerate mutase-like"/>
    <property type="match status" value="1"/>
</dbReference>
<feature type="compositionally biased region" description="Basic residues" evidence="1">
    <location>
        <begin position="1"/>
        <end position="10"/>
    </location>
</feature>